<dbReference type="KEGG" id="mvo:Mvol_0541"/>
<dbReference type="EMBL" id="CP002057">
    <property type="protein sequence ID" value="ADI36201.1"/>
    <property type="molecule type" value="Genomic_DNA"/>
</dbReference>
<keyword evidence="1" id="KW-1133">Transmembrane helix</keyword>
<evidence type="ECO:0000313" key="3">
    <source>
        <dbReference type="Proteomes" id="UP000007722"/>
    </source>
</evidence>
<reference evidence="2 3" key="1">
    <citation type="submission" date="2010-05" db="EMBL/GenBank/DDBJ databases">
        <title>Complete sequence of Methanococcus voltae A3.</title>
        <authorList>
            <consortium name="US DOE Joint Genome Institute"/>
            <person name="Lucas S."/>
            <person name="Copeland A."/>
            <person name="Lapidus A."/>
            <person name="Cheng J.-F."/>
            <person name="Bruce D."/>
            <person name="Goodwin L."/>
            <person name="Pitluck S."/>
            <person name="Lowry S."/>
            <person name="Clum A."/>
            <person name="Land M."/>
            <person name="Hauser L."/>
            <person name="Kyrpides N."/>
            <person name="Mikhailova N."/>
            <person name="Whitman W.B."/>
            <person name="Woyke T."/>
        </authorList>
    </citation>
    <scope>NUCLEOTIDE SEQUENCE [LARGE SCALE GENOMIC DNA]</scope>
    <source>
        <strain evidence="3">ATCC BAA-1334 / A3</strain>
    </source>
</reference>
<name>D7DSU1_METV3</name>
<dbReference type="InParanoid" id="D7DSU1"/>
<dbReference type="HOGENOM" id="CLU_3039120_0_0_2"/>
<keyword evidence="1" id="KW-0472">Membrane</keyword>
<keyword evidence="3" id="KW-1185">Reference proteome</keyword>
<protein>
    <submittedName>
        <fullName evidence="2">Uncharacterized protein</fullName>
    </submittedName>
</protein>
<feature type="transmembrane region" description="Helical" evidence="1">
    <location>
        <begin position="23"/>
        <end position="43"/>
    </location>
</feature>
<organism evidence="2 3">
    <name type="scientific">Methanococcus voltae (strain ATCC BAA-1334 / A3)</name>
    <dbReference type="NCBI Taxonomy" id="456320"/>
    <lineage>
        <taxon>Archaea</taxon>
        <taxon>Methanobacteriati</taxon>
        <taxon>Methanobacteriota</taxon>
        <taxon>Methanomada group</taxon>
        <taxon>Methanococci</taxon>
        <taxon>Methanococcales</taxon>
        <taxon>Methanococcaceae</taxon>
        <taxon>Methanococcus</taxon>
    </lineage>
</organism>
<accession>D7DSU1</accession>
<evidence type="ECO:0000256" key="1">
    <source>
        <dbReference type="SAM" id="Phobius"/>
    </source>
</evidence>
<dbReference type="Proteomes" id="UP000007722">
    <property type="component" value="Chromosome"/>
</dbReference>
<evidence type="ECO:0000313" key="2">
    <source>
        <dbReference type="EMBL" id="ADI36201.1"/>
    </source>
</evidence>
<gene>
    <name evidence="2" type="ordered locus">Mvol_0541</name>
</gene>
<proteinExistence type="predicted"/>
<keyword evidence="1" id="KW-0812">Transmembrane</keyword>
<dbReference type="AlphaFoldDB" id="D7DSU1"/>
<sequence>MNEVNKMIWDEVNKNEALKDEGIFLDMNRINLFILIVILNYILKNNNKVPPRTF</sequence>